<dbReference type="OrthoDB" id="2405345at2759"/>
<feature type="compositionally biased region" description="Acidic residues" evidence="1">
    <location>
        <begin position="26"/>
        <end position="42"/>
    </location>
</feature>
<reference evidence="2 3" key="1">
    <citation type="submission" date="2018-08" db="EMBL/GenBank/DDBJ databases">
        <title>Genome and evolution of the arbuscular mycorrhizal fungus Diversispora epigaea (formerly Glomus versiforme) and its bacterial endosymbionts.</title>
        <authorList>
            <person name="Sun X."/>
            <person name="Fei Z."/>
            <person name="Harrison M."/>
        </authorList>
    </citation>
    <scope>NUCLEOTIDE SEQUENCE [LARGE SCALE GENOMIC DNA]</scope>
    <source>
        <strain evidence="2 3">IT104</strain>
    </source>
</reference>
<name>A0A397IJK0_9GLOM</name>
<accession>A0A397IJK0</accession>
<evidence type="ECO:0000313" key="3">
    <source>
        <dbReference type="Proteomes" id="UP000266861"/>
    </source>
</evidence>
<dbReference type="STRING" id="1348612.A0A397IJK0"/>
<dbReference type="AlphaFoldDB" id="A0A397IJK0"/>
<keyword evidence="3" id="KW-1185">Reference proteome</keyword>
<comment type="caution">
    <text evidence="2">The sequence shown here is derived from an EMBL/GenBank/DDBJ whole genome shotgun (WGS) entry which is preliminary data.</text>
</comment>
<sequence length="291" mass="33576">MKTHSVQVIRDYSSDSDTYSNNISECESENCSDYGSDYESDTETTIKTPTPQPPNIEKQIFNSAYFTEKAKEGISLLDTYTREELTDKLVIQVERSEYKKFFVVDDISEVYGLPRIHESISGELPLRAVIDIDASREYMESKKVNARGVFTRICCSYIKALYMILDCSWEEIFEGLIIATSSDSSKCSYHLLYVPALLIDYQELKQFTELVYKLTEEKYGKFIDRGLPGRNFCLRLIGSAKKDRVKRILQFSLDNGWNDLNDVRVQPPTSSEPKFKNWFGLEPKLKISIRN</sequence>
<organism evidence="2 3">
    <name type="scientific">Diversispora epigaea</name>
    <dbReference type="NCBI Taxonomy" id="1348612"/>
    <lineage>
        <taxon>Eukaryota</taxon>
        <taxon>Fungi</taxon>
        <taxon>Fungi incertae sedis</taxon>
        <taxon>Mucoromycota</taxon>
        <taxon>Glomeromycotina</taxon>
        <taxon>Glomeromycetes</taxon>
        <taxon>Diversisporales</taxon>
        <taxon>Diversisporaceae</taxon>
        <taxon>Diversispora</taxon>
    </lineage>
</organism>
<feature type="region of interest" description="Disordered" evidence="1">
    <location>
        <begin position="14"/>
        <end position="53"/>
    </location>
</feature>
<protein>
    <submittedName>
        <fullName evidence="2">Uncharacterized protein</fullName>
    </submittedName>
</protein>
<feature type="compositionally biased region" description="Low complexity" evidence="1">
    <location>
        <begin position="15"/>
        <end position="24"/>
    </location>
</feature>
<evidence type="ECO:0000313" key="2">
    <source>
        <dbReference type="EMBL" id="RHZ76189.1"/>
    </source>
</evidence>
<dbReference type="Proteomes" id="UP000266861">
    <property type="component" value="Unassembled WGS sequence"/>
</dbReference>
<gene>
    <name evidence="2" type="ORF">Glove_202g90</name>
</gene>
<dbReference type="EMBL" id="PQFF01000189">
    <property type="protein sequence ID" value="RHZ76189.1"/>
    <property type="molecule type" value="Genomic_DNA"/>
</dbReference>
<proteinExistence type="predicted"/>
<evidence type="ECO:0000256" key="1">
    <source>
        <dbReference type="SAM" id="MobiDB-lite"/>
    </source>
</evidence>